<feature type="transmembrane region" description="Helical" evidence="1">
    <location>
        <begin position="99"/>
        <end position="116"/>
    </location>
</feature>
<feature type="transmembrane region" description="Helical" evidence="1">
    <location>
        <begin position="62"/>
        <end position="79"/>
    </location>
</feature>
<dbReference type="KEGG" id="fla:SY85_24455"/>
<accession>A0A172U2A4</accession>
<dbReference type="Pfam" id="PF12725">
    <property type="entry name" value="DUF3810"/>
    <property type="match status" value="1"/>
</dbReference>
<dbReference type="RefSeq" id="WP_082886682.1">
    <property type="nucleotide sequence ID" value="NZ_CP011390.1"/>
</dbReference>
<name>A0A172U2A4_9BACT</name>
<evidence type="ECO:0008006" key="4">
    <source>
        <dbReference type="Google" id="ProtNLM"/>
    </source>
</evidence>
<proteinExistence type="predicted"/>
<dbReference type="InterPro" id="IPR024294">
    <property type="entry name" value="DUF3810"/>
</dbReference>
<sequence>MLIKHVMKDKSLLFLLLAALVIRLFSWNEAWVERYYTYGVYPFISLVLRTLLGWIPFSIGDILYFFAGLFLFISFIKLVRRIRAHMADKFFWVVFTQKTLKGLLWIYLLFNVLWGLNYDRQGIGHQLNLEVSHYATEDIRQLVTVLHKRLNTAAAQLTQSQRQALDNNTTIHQLGIQTYQEARSKYPFLNYKQPAIKTSFYTYVGQYFGFTGYYNPFSGEAQLKATVPRFLQPFIINHEIAHQLGYAKENEANLVAYLTGSHASQPAVRYSTYFETYLYAIRDLGRRDSTMAKSLHTTLHPQVQKDLVELMEYLLKSENAVEPYISKFYDQFLKLNRQPKGTRTYNEVVAWLIAYQKKYGLEAI</sequence>
<reference evidence="3" key="1">
    <citation type="submission" date="2015-01" db="EMBL/GenBank/DDBJ databases">
        <title>Flavisolibacter sp./LCS9/ whole genome sequencing.</title>
        <authorList>
            <person name="Kim M.K."/>
            <person name="Srinivasan S."/>
            <person name="Lee J.-J."/>
        </authorList>
    </citation>
    <scope>NUCLEOTIDE SEQUENCE [LARGE SCALE GENOMIC DNA]</scope>
    <source>
        <strain evidence="3">LCS9</strain>
    </source>
</reference>
<evidence type="ECO:0000313" key="3">
    <source>
        <dbReference type="Proteomes" id="UP000077177"/>
    </source>
</evidence>
<dbReference type="EMBL" id="CP011390">
    <property type="protein sequence ID" value="ANE53153.1"/>
    <property type="molecule type" value="Genomic_DNA"/>
</dbReference>
<dbReference type="STRING" id="1492898.SY85_24455"/>
<evidence type="ECO:0000256" key="1">
    <source>
        <dbReference type="SAM" id="Phobius"/>
    </source>
</evidence>
<dbReference type="PATRIC" id="fig|1492898.3.peg.5311"/>
<dbReference type="OrthoDB" id="1048788at2"/>
<gene>
    <name evidence="2" type="ORF">SY85_24455</name>
</gene>
<reference evidence="2 3" key="2">
    <citation type="journal article" date="2016" name="Int. J. Syst. Evol. Microbiol.">
        <title>Flavisolibacter tropicus sp. nov., isolated from tropical soil.</title>
        <authorList>
            <person name="Lee J.J."/>
            <person name="Kang M.S."/>
            <person name="Kim G.S."/>
            <person name="Lee C.S."/>
            <person name="Lim S."/>
            <person name="Lee J."/>
            <person name="Roh S.H."/>
            <person name="Kang H."/>
            <person name="Ha J.M."/>
            <person name="Bae S."/>
            <person name="Jung H.Y."/>
            <person name="Kim M.K."/>
        </authorList>
    </citation>
    <scope>NUCLEOTIDE SEQUENCE [LARGE SCALE GENOMIC DNA]</scope>
    <source>
        <strain evidence="2 3">LCS9</strain>
    </source>
</reference>
<protein>
    <recommendedName>
        <fullName evidence="4">Amino acid permease</fullName>
    </recommendedName>
</protein>
<dbReference type="AlphaFoldDB" id="A0A172U2A4"/>
<keyword evidence="3" id="KW-1185">Reference proteome</keyword>
<keyword evidence="1" id="KW-0812">Transmembrane</keyword>
<keyword evidence="1" id="KW-0472">Membrane</keyword>
<dbReference type="Proteomes" id="UP000077177">
    <property type="component" value="Chromosome"/>
</dbReference>
<evidence type="ECO:0000313" key="2">
    <source>
        <dbReference type="EMBL" id="ANE53153.1"/>
    </source>
</evidence>
<keyword evidence="1" id="KW-1133">Transmembrane helix</keyword>
<organism evidence="2 3">
    <name type="scientific">Flavisolibacter tropicus</name>
    <dbReference type="NCBI Taxonomy" id="1492898"/>
    <lineage>
        <taxon>Bacteria</taxon>
        <taxon>Pseudomonadati</taxon>
        <taxon>Bacteroidota</taxon>
        <taxon>Chitinophagia</taxon>
        <taxon>Chitinophagales</taxon>
        <taxon>Chitinophagaceae</taxon>
        <taxon>Flavisolibacter</taxon>
    </lineage>
</organism>